<evidence type="ECO:0000256" key="7">
    <source>
        <dbReference type="SAM" id="MobiDB-lite"/>
    </source>
</evidence>
<comment type="caution">
    <text evidence="10">The sequence shown here is derived from an EMBL/GenBank/DDBJ whole genome shotgun (WGS) entry which is preliminary data.</text>
</comment>
<accession>A0A9N9E0J9</accession>
<keyword evidence="3 6" id="KW-0378">Hydrolase</keyword>
<name>A0A9N9E0J9_9GLOM</name>
<dbReference type="GO" id="GO:0046872">
    <property type="term" value="F:metal ion binding"/>
    <property type="evidence" value="ECO:0007669"/>
    <property type="project" value="UniProtKB-KW"/>
</dbReference>
<feature type="transmembrane region" description="Helical" evidence="8">
    <location>
        <begin position="48"/>
        <end position="70"/>
    </location>
</feature>
<feature type="region of interest" description="Disordered" evidence="7">
    <location>
        <begin position="326"/>
        <end position="351"/>
    </location>
</feature>
<dbReference type="GO" id="GO:0005743">
    <property type="term" value="C:mitochondrial inner membrane"/>
    <property type="evidence" value="ECO:0007669"/>
    <property type="project" value="TreeGrafter"/>
</dbReference>
<dbReference type="OrthoDB" id="7464992at2759"/>
<keyword evidence="8" id="KW-0812">Transmembrane</keyword>
<reference evidence="10" key="1">
    <citation type="submission" date="2021-06" db="EMBL/GenBank/DDBJ databases">
        <authorList>
            <person name="Kallberg Y."/>
            <person name="Tangrot J."/>
            <person name="Rosling A."/>
        </authorList>
    </citation>
    <scope>NUCLEOTIDE SEQUENCE</scope>
    <source>
        <strain evidence="10">IA702</strain>
    </source>
</reference>
<comment type="similarity">
    <text evidence="6">Belongs to the peptidase M48 family.</text>
</comment>
<evidence type="ECO:0000313" key="10">
    <source>
        <dbReference type="EMBL" id="CAG8656040.1"/>
    </source>
</evidence>
<keyword evidence="8" id="KW-0472">Membrane</keyword>
<evidence type="ECO:0000256" key="2">
    <source>
        <dbReference type="ARBA" id="ARBA00022723"/>
    </source>
</evidence>
<proteinExistence type="inferred from homology"/>
<feature type="transmembrane region" description="Helical" evidence="8">
    <location>
        <begin position="82"/>
        <end position="99"/>
    </location>
</feature>
<dbReference type="GO" id="GO:0006515">
    <property type="term" value="P:protein quality control for misfolded or incompletely synthesized proteins"/>
    <property type="evidence" value="ECO:0007669"/>
    <property type="project" value="TreeGrafter"/>
</dbReference>
<dbReference type="AlphaFoldDB" id="A0A9N9E0J9"/>
<dbReference type="InterPro" id="IPR051156">
    <property type="entry name" value="Mito/Outer_Membr_Metalloprot"/>
</dbReference>
<comment type="cofactor">
    <cofactor evidence="6">
        <name>Zn(2+)</name>
        <dbReference type="ChEBI" id="CHEBI:29105"/>
    </cofactor>
    <text evidence="6">Binds 1 zinc ion per subunit.</text>
</comment>
<keyword evidence="1 6" id="KW-0645">Protease</keyword>
<evidence type="ECO:0000256" key="5">
    <source>
        <dbReference type="ARBA" id="ARBA00023049"/>
    </source>
</evidence>
<protein>
    <submittedName>
        <fullName evidence="10">8056_t:CDS:1</fullName>
    </submittedName>
</protein>
<feature type="non-terminal residue" evidence="10">
    <location>
        <position position="1"/>
    </location>
</feature>
<evidence type="ECO:0000256" key="1">
    <source>
        <dbReference type="ARBA" id="ARBA00022670"/>
    </source>
</evidence>
<dbReference type="Pfam" id="PF01435">
    <property type="entry name" value="Peptidase_M48"/>
    <property type="match status" value="1"/>
</dbReference>
<keyword evidence="11" id="KW-1185">Reference proteome</keyword>
<dbReference type="PANTHER" id="PTHR22726:SF18">
    <property type="entry name" value="PEPTIDASE M48 DOMAIN-CONTAINING PROTEIN"/>
    <property type="match status" value="1"/>
</dbReference>
<keyword evidence="5 6" id="KW-0482">Metalloprotease</keyword>
<evidence type="ECO:0000256" key="4">
    <source>
        <dbReference type="ARBA" id="ARBA00022833"/>
    </source>
</evidence>
<evidence type="ECO:0000256" key="8">
    <source>
        <dbReference type="SAM" id="Phobius"/>
    </source>
</evidence>
<keyword evidence="2" id="KW-0479">Metal-binding</keyword>
<gene>
    <name evidence="10" type="ORF">POCULU_LOCUS10207</name>
</gene>
<dbReference type="Gene3D" id="3.30.2010.10">
    <property type="entry name" value="Metalloproteases ('zincins'), catalytic domain"/>
    <property type="match status" value="1"/>
</dbReference>
<sequence length="411" mass="46727">SRSSLKSIASIHSHTFSAVTRQSYARIPYSPLIKCRHFHMTSPTLVPILPTMLFAIPLSIPYLLLLRIISQRTLSAQTISRLTRSLVAIISVVPIGLALTSDTAPNTFRWRMMVLWPWEEKNLIASAKTCVREVIENSTLVMPDDPRSVMIDHICQRLWNEGVTMENKRLIEREPKVLLIHDDDVLDGVSYPSSDITITTGWLRLVNFEEEMIAAIVAHEIAHILQNHAAEFYGMSYIAKVINQFKQMVGIGSSHHNNDNENDDQPNLLRPRAFLQRHSQVLEREADIVGQEIMARAGYDPGAAIELWQFMVDLEKFQQEQLSLPSQSSIPVGSDHGHGVRHSSGEDNDIIMHPPRRERVKYLTENLLTVQKLYEEAVTKGKSAHKFESNLSLQMIERTLWGIFYDVNGFS</sequence>
<feature type="domain" description="Peptidase M48" evidence="9">
    <location>
        <begin position="188"/>
        <end position="365"/>
    </location>
</feature>
<dbReference type="GO" id="GO:0034982">
    <property type="term" value="P:mitochondrial protein processing"/>
    <property type="evidence" value="ECO:0007669"/>
    <property type="project" value="TreeGrafter"/>
</dbReference>
<dbReference type="EMBL" id="CAJVPJ010004837">
    <property type="protein sequence ID" value="CAG8656040.1"/>
    <property type="molecule type" value="Genomic_DNA"/>
</dbReference>
<evidence type="ECO:0000256" key="6">
    <source>
        <dbReference type="RuleBase" id="RU003983"/>
    </source>
</evidence>
<evidence type="ECO:0000259" key="9">
    <source>
        <dbReference type="Pfam" id="PF01435"/>
    </source>
</evidence>
<organism evidence="10 11">
    <name type="scientific">Paraglomus occultum</name>
    <dbReference type="NCBI Taxonomy" id="144539"/>
    <lineage>
        <taxon>Eukaryota</taxon>
        <taxon>Fungi</taxon>
        <taxon>Fungi incertae sedis</taxon>
        <taxon>Mucoromycota</taxon>
        <taxon>Glomeromycotina</taxon>
        <taxon>Glomeromycetes</taxon>
        <taxon>Paraglomerales</taxon>
        <taxon>Paraglomeraceae</taxon>
        <taxon>Paraglomus</taxon>
    </lineage>
</organism>
<dbReference type="Proteomes" id="UP000789572">
    <property type="component" value="Unassembled WGS sequence"/>
</dbReference>
<evidence type="ECO:0000256" key="3">
    <source>
        <dbReference type="ARBA" id="ARBA00022801"/>
    </source>
</evidence>
<dbReference type="PANTHER" id="PTHR22726">
    <property type="entry name" value="METALLOENDOPEPTIDASE OMA1"/>
    <property type="match status" value="1"/>
</dbReference>
<keyword evidence="4 6" id="KW-0862">Zinc</keyword>
<dbReference type="InterPro" id="IPR001915">
    <property type="entry name" value="Peptidase_M48"/>
</dbReference>
<dbReference type="GO" id="GO:0004222">
    <property type="term" value="F:metalloendopeptidase activity"/>
    <property type="evidence" value="ECO:0007669"/>
    <property type="project" value="InterPro"/>
</dbReference>
<evidence type="ECO:0000313" key="11">
    <source>
        <dbReference type="Proteomes" id="UP000789572"/>
    </source>
</evidence>
<keyword evidence="8" id="KW-1133">Transmembrane helix</keyword>